<keyword evidence="2" id="KW-1185">Reference proteome</keyword>
<sequence length="378" mass="42800">MVKNIYKYSLLVLIFQLGLLFLPLMEKNEYNIIGVMSGTSLDGIDLVLVKFQFNDFWRFEIIHCETVSYTNDWYNVLKKLVSFSLEELQQIDEDYTIYLAGIIENFIKKYDINNIDAVCSHGHTALHQPEKKLTYQIGNKPVLARLLKQKVVCNFRVGDVELGGQGAPLVPIGDKLLFANYDYCLNLGGFANISTEIEENRIAYDVCPVNIVLNHYVNKLGFNYDDGGKIASTGIINQELLSQLNSIAFYKENYPKSLGLEWVNKYIFPLINSFNLEVKDVLKTVVEHISIQISSEINKKNNATVLVTGGGVYNSYLINRIKAHSKHTIIIPKNEVIEYKEALIFGLLGVLKLREQVNCLKSVTGAIKDHSSGKIYIP</sequence>
<dbReference type="PANTHER" id="PTHR30605">
    <property type="entry name" value="ANHYDRO-N-ACETYLMURAMIC ACID KINASE"/>
    <property type="match status" value="1"/>
</dbReference>
<dbReference type="NCBIfam" id="NF007144">
    <property type="entry name" value="PRK09585.2-3"/>
    <property type="match status" value="1"/>
</dbReference>
<proteinExistence type="predicted"/>
<protein>
    <submittedName>
        <fullName evidence="1">Anhydro-N-acetylmuramic acid kinase</fullName>
    </submittedName>
</protein>
<dbReference type="STRING" id="369401.SAMN05428642_101175"/>
<evidence type="ECO:0000313" key="1">
    <source>
        <dbReference type="EMBL" id="SFZ89340.1"/>
    </source>
</evidence>
<dbReference type="GO" id="GO:0005524">
    <property type="term" value="F:ATP binding"/>
    <property type="evidence" value="ECO:0007669"/>
    <property type="project" value="InterPro"/>
</dbReference>
<accession>A0A1K2IA84</accession>
<gene>
    <name evidence="1" type="ORF">SAMN05428642_101175</name>
</gene>
<dbReference type="InterPro" id="IPR043129">
    <property type="entry name" value="ATPase_NBD"/>
</dbReference>
<name>A0A1K2IA84_9FLAO</name>
<dbReference type="PANTHER" id="PTHR30605:SF0">
    <property type="entry name" value="ANHYDRO-N-ACETYLMURAMIC ACID KINASE"/>
    <property type="match status" value="1"/>
</dbReference>
<dbReference type="AlphaFoldDB" id="A0A1K2IA84"/>
<dbReference type="Pfam" id="PF03702">
    <property type="entry name" value="AnmK"/>
    <property type="match status" value="1"/>
</dbReference>
<dbReference type="GO" id="GO:0016773">
    <property type="term" value="F:phosphotransferase activity, alcohol group as acceptor"/>
    <property type="evidence" value="ECO:0007669"/>
    <property type="project" value="InterPro"/>
</dbReference>
<dbReference type="GO" id="GO:0009254">
    <property type="term" value="P:peptidoglycan turnover"/>
    <property type="evidence" value="ECO:0007669"/>
    <property type="project" value="InterPro"/>
</dbReference>
<reference evidence="1 2" key="1">
    <citation type="submission" date="2016-10" db="EMBL/GenBank/DDBJ databases">
        <authorList>
            <person name="de Groot N.N."/>
        </authorList>
    </citation>
    <scope>NUCLEOTIDE SEQUENCE [LARGE SCALE GENOMIC DNA]</scope>
    <source>
        <strain evidence="1 2">DSM 18180</strain>
    </source>
</reference>
<keyword evidence="1" id="KW-0808">Transferase</keyword>
<keyword evidence="1" id="KW-0418">Kinase</keyword>
<dbReference type="GO" id="GO:0006040">
    <property type="term" value="P:amino sugar metabolic process"/>
    <property type="evidence" value="ECO:0007669"/>
    <property type="project" value="InterPro"/>
</dbReference>
<dbReference type="Gene3D" id="3.30.420.40">
    <property type="match status" value="2"/>
</dbReference>
<dbReference type="SUPFAM" id="SSF53067">
    <property type="entry name" value="Actin-like ATPase domain"/>
    <property type="match status" value="1"/>
</dbReference>
<organism evidence="1 2">
    <name type="scientific">Flaviramulus basaltis</name>
    <dbReference type="NCBI Taxonomy" id="369401"/>
    <lineage>
        <taxon>Bacteria</taxon>
        <taxon>Pseudomonadati</taxon>
        <taxon>Bacteroidota</taxon>
        <taxon>Flavobacteriia</taxon>
        <taxon>Flavobacteriales</taxon>
        <taxon>Flavobacteriaceae</taxon>
        <taxon>Flaviramulus</taxon>
    </lineage>
</organism>
<dbReference type="EMBL" id="FPKV01000001">
    <property type="protein sequence ID" value="SFZ89340.1"/>
    <property type="molecule type" value="Genomic_DNA"/>
</dbReference>
<dbReference type="Proteomes" id="UP000182544">
    <property type="component" value="Unassembled WGS sequence"/>
</dbReference>
<evidence type="ECO:0000313" key="2">
    <source>
        <dbReference type="Proteomes" id="UP000182544"/>
    </source>
</evidence>
<dbReference type="InterPro" id="IPR005338">
    <property type="entry name" value="Anhydro_N_Ac-Mur_kinase"/>
</dbReference>
<dbReference type="GO" id="GO:0016301">
    <property type="term" value="F:kinase activity"/>
    <property type="evidence" value="ECO:0007669"/>
    <property type="project" value="UniProtKB-KW"/>
</dbReference>